<proteinExistence type="predicted"/>
<dbReference type="CDD" id="cd15482">
    <property type="entry name" value="Sialidase_non-viral"/>
    <property type="match status" value="1"/>
</dbReference>
<feature type="non-terminal residue" evidence="1">
    <location>
        <position position="1"/>
    </location>
</feature>
<dbReference type="InterPro" id="IPR036278">
    <property type="entry name" value="Sialidase_sf"/>
</dbReference>
<dbReference type="AlphaFoldDB" id="A0A0F8YXT9"/>
<comment type="caution">
    <text evidence="1">The sequence shown here is derived from an EMBL/GenBank/DDBJ whole genome shotgun (WGS) entry which is preliminary data.</text>
</comment>
<organism evidence="1">
    <name type="scientific">marine sediment metagenome</name>
    <dbReference type="NCBI Taxonomy" id="412755"/>
    <lineage>
        <taxon>unclassified sequences</taxon>
        <taxon>metagenomes</taxon>
        <taxon>ecological metagenomes</taxon>
    </lineage>
</organism>
<dbReference type="SUPFAM" id="SSF50939">
    <property type="entry name" value="Sialidases"/>
    <property type="match status" value="1"/>
</dbReference>
<dbReference type="InterPro" id="IPR015943">
    <property type="entry name" value="WD40/YVTN_repeat-like_dom_sf"/>
</dbReference>
<accession>A0A0F8YXT9</accession>
<evidence type="ECO:0008006" key="2">
    <source>
        <dbReference type="Google" id="ProtNLM"/>
    </source>
</evidence>
<dbReference type="EMBL" id="LAZR01066819">
    <property type="protein sequence ID" value="KKK52826.1"/>
    <property type="molecule type" value="Genomic_DNA"/>
</dbReference>
<sequence length="345" mass="38655">NPNKLIAAMWEHQREPWFFNSGGPGSGLFITYDGGDNWKKIEAKDGLPKGDLGRIGIAIAPTDPNTVYALVEAKKNGLYKSEDGGTSWNVVNEDLNEIGNRPFYYGEIHASPKNKNLLYSVFTYINVSEDGGRTFKELMPAYGVDNGVHPDHHAWYVHPTNPDFMIDGNDGGLNITRDGGKTWRFAENIPVGQFYHVAVDNEYPYNVYGGMQDNGSWRGPAYVWKAQGIRNSYWQEISFGDGFDVVPDPDDSQYGWSMSQEGYVSRYDWKTGNNYLVRPTHPDPNVKLRFNWNAAINIGLKYSKKKGVPELPVSFKEPLDGALNFMGRLSQEPIVSPLVGCGKPQ</sequence>
<gene>
    <name evidence="1" type="ORF">LCGC14_3101010</name>
</gene>
<protein>
    <recommendedName>
        <fullName evidence="2">Sortilin N-terminal domain-containing protein</fullName>
    </recommendedName>
</protein>
<reference evidence="1" key="1">
    <citation type="journal article" date="2015" name="Nature">
        <title>Complex archaea that bridge the gap between prokaryotes and eukaryotes.</title>
        <authorList>
            <person name="Spang A."/>
            <person name="Saw J.H."/>
            <person name="Jorgensen S.L."/>
            <person name="Zaremba-Niedzwiedzka K."/>
            <person name="Martijn J."/>
            <person name="Lind A.E."/>
            <person name="van Eijk R."/>
            <person name="Schleper C."/>
            <person name="Guy L."/>
            <person name="Ettema T.J."/>
        </authorList>
    </citation>
    <scope>NUCLEOTIDE SEQUENCE</scope>
</reference>
<evidence type="ECO:0000313" key="1">
    <source>
        <dbReference type="EMBL" id="KKK52826.1"/>
    </source>
</evidence>
<feature type="non-terminal residue" evidence="1">
    <location>
        <position position="345"/>
    </location>
</feature>
<name>A0A0F8YXT9_9ZZZZ</name>
<dbReference type="Gene3D" id="2.130.10.10">
    <property type="entry name" value="YVTN repeat-like/Quinoprotein amine dehydrogenase"/>
    <property type="match status" value="2"/>
</dbReference>